<evidence type="ECO:0000259" key="5">
    <source>
        <dbReference type="Pfam" id="PF13609"/>
    </source>
</evidence>
<dbReference type="EMBL" id="JBFRUW010000030">
    <property type="protein sequence ID" value="MFA0568676.1"/>
    <property type="molecule type" value="Genomic_DNA"/>
</dbReference>
<sequence length="339" mass="36839">MEHKFFKRTLLGAVIAASSIGSASAAVQLAGENFEIYGTAAVYNMTIDSKDSATDTNNTVGVESKIGFKGKHVYEDFGPDLIWQIESGWASNADRSWDDSKGILGGRDTFMGLVFNDVGTLKFGRQTHAAFDLVDWPHSNPGLGNVFDWNNDLGAGYQDRADNMIRLESAAFGPVKVNATFSGMESSTSEMISSFAAYFTQDKYALHAGYYMRGDSEDQTAADAFKEHSYAIVGGSLYLGKLTLTGAYKMMDYDGNGQNAISATGQYMLTDKMLVKLGYASTDEADGVAGDTGDTAITGRLGYLLPSTYLYMDIRNYDFNGSDESADNTRLLLGAEYYF</sequence>
<evidence type="ECO:0000256" key="1">
    <source>
        <dbReference type="ARBA" id="ARBA00004571"/>
    </source>
</evidence>
<dbReference type="InterPro" id="IPR050298">
    <property type="entry name" value="Gram-neg_bact_OMP"/>
</dbReference>
<comment type="caution">
    <text evidence="6">The sequence shown here is derived from an EMBL/GenBank/DDBJ whole genome shotgun (WGS) entry which is preliminary data.</text>
</comment>
<keyword evidence="2 4" id="KW-0732">Signal</keyword>
<dbReference type="Gene3D" id="2.40.160.10">
    <property type="entry name" value="Porin"/>
    <property type="match status" value="1"/>
</dbReference>
<evidence type="ECO:0000256" key="3">
    <source>
        <dbReference type="ARBA" id="ARBA00023136"/>
    </source>
</evidence>
<dbReference type="PANTHER" id="PTHR34501:SF2">
    <property type="entry name" value="OUTER MEMBRANE PORIN F-RELATED"/>
    <property type="match status" value="1"/>
</dbReference>
<protein>
    <submittedName>
        <fullName evidence="6">Porin</fullName>
    </submittedName>
</protein>
<dbReference type="InterPro" id="IPR033900">
    <property type="entry name" value="Gram_neg_porin_domain"/>
</dbReference>
<dbReference type="InterPro" id="IPR023614">
    <property type="entry name" value="Porin_dom_sf"/>
</dbReference>
<comment type="subcellular location">
    <subcellularLocation>
        <location evidence="1">Cell outer membrane</location>
        <topology evidence="1">Multi-pass membrane protein</topology>
    </subcellularLocation>
</comment>
<gene>
    <name evidence="6" type="ORF">AB4566_10350</name>
</gene>
<evidence type="ECO:0000256" key="4">
    <source>
        <dbReference type="SAM" id="SignalP"/>
    </source>
</evidence>
<name>A0ABV4NBZ3_9VIBR</name>
<evidence type="ECO:0000313" key="6">
    <source>
        <dbReference type="EMBL" id="MFA0568676.1"/>
    </source>
</evidence>
<keyword evidence="3" id="KW-0472">Membrane</keyword>
<feature type="signal peptide" evidence="4">
    <location>
        <begin position="1"/>
        <end position="25"/>
    </location>
</feature>
<dbReference type="SUPFAM" id="SSF56935">
    <property type="entry name" value="Porins"/>
    <property type="match status" value="1"/>
</dbReference>
<dbReference type="Pfam" id="PF13609">
    <property type="entry name" value="Porin_4"/>
    <property type="match status" value="1"/>
</dbReference>
<keyword evidence="7" id="KW-1185">Reference proteome</keyword>
<dbReference type="PANTHER" id="PTHR34501">
    <property type="entry name" value="PROTEIN YDDL-RELATED"/>
    <property type="match status" value="1"/>
</dbReference>
<accession>A0ABV4NBZ3</accession>
<dbReference type="RefSeq" id="WP_273296031.1">
    <property type="nucleotide sequence ID" value="NZ_JBFRUW010000030.1"/>
</dbReference>
<evidence type="ECO:0000256" key="2">
    <source>
        <dbReference type="ARBA" id="ARBA00022729"/>
    </source>
</evidence>
<proteinExistence type="predicted"/>
<dbReference type="CDD" id="cd00342">
    <property type="entry name" value="gram_neg_porins"/>
    <property type="match status" value="1"/>
</dbReference>
<evidence type="ECO:0000313" key="7">
    <source>
        <dbReference type="Proteomes" id="UP001570417"/>
    </source>
</evidence>
<feature type="chain" id="PRO_5046240075" evidence="4">
    <location>
        <begin position="26"/>
        <end position="339"/>
    </location>
</feature>
<dbReference type="Proteomes" id="UP001570417">
    <property type="component" value="Unassembled WGS sequence"/>
</dbReference>
<organism evidence="6 7">
    <name type="scientific">Vibrio gallaecicus</name>
    <dbReference type="NCBI Taxonomy" id="552386"/>
    <lineage>
        <taxon>Bacteria</taxon>
        <taxon>Pseudomonadati</taxon>
        <taxon>Pseudomonadota</taxon>
        <taxon>Gammaproteobacteria</taxon>
        <taxon>Vibrionales</taxon>
        <taxon>Vibrionaceae</taxon>
        <taxon>Vibrio</taxon>
    </lineage>
</organism>
<reference evidence="6 7" key="1">
    <citation type="journal article" date="2024" name="ISME J.">
        <title>Tailless and filamentous prophages are predominant in marine Vibrio.</title>
        <authorList>
            <person name="Steensen K."/>
            <person name="Seneca J."/>
            <person name="Bartlau N."/>
            <person name="Yu X.A."/>
            <person name="Hussain F.A."/>
            <person name="Polz M.F."/>
        </authorList>
    </citation>
    <scope>NUCLEOTIDE SEQUENCE [LARGE SCALE GENOMIC DNA]</scope>
    <source>
        <strain evidence="6 7">10N.222.51.A1</strain>
    </source>
</reference>
<feature type="domain" description="Porin" evidence="5">
    <location>
        <begin position="18"/>
        <end position="321"/>
    </location>
</feature>